<name>A0AAW2UUP6_9LAMI</name>
<evidence type="ECO:0000313" key="2">
    <source>
        <dbReference type="EMBL" id="KAL0420650.1"/>
    </source>
</evidence>
<dbReference type="AlphaFoldDB" id="A0AAW2UUP6"/>
<gene>
    <name evidence="2" type="ORF">Slati_3087900</name>
</gene>
<accession>A0AAW2UUP6</accession>
<protein>
    <submittedName>
        <fullName evidence="2">Uncharacterized protein</fullName>
    </submittedName>
</protein>
<proteinExistence type="predicted"/>
<evidence type="ECO:0000256" key="1">
    <source>
        <dbReference type="SAM" id="MobiDB-lite"/>
    </source>
</evidence>
<dbReference type="EMBL" id="JACGWN010000011">
    <property type="protein sequence ID" value="KAL0420650.1"/>
    <property type="molecule type" value="Genomic_DNA"/>
</dbReference>
<reference evidence="2" key="1">
    <citation type="submission" date="2020-06" db="EMBL/GenBank/DDBJ databases">
        <authorList>
            <person name="Li T."/>
            <person name="Hu X."/>
            <person name="Zhang T."/>
            <person name="Song X."/>
            <person name="Zhang H."/>
            <person name="Dai N."/>
            <person name="Sheng W."/>
            <person name="Hou X."/>
            <person name="Wei L."/>
        </authorList>
    </citation>
    <scope>NUCLEOTIDE SEQUENCE</scope>
    <source>
        <strain evidence="2">KEN1</strain>
        <tissue evidence="2">Leaf</tissue>
    </source>
</reference>
<comment type="caution">
    <text evidence="2">The sequence shown here is derived from an EMBL/GenBank/DDBJ whole genome shotgun (WGS) entry which is preliminary data.</text>
</comment>
<reference evidence="2" key="2">
    <citation type="journal article" date="2024" name="Plant">
        <title>Genomic evolution and insights into agronomic trait innovations of Sesamum species.</title>
        <authorList>
            <person name="Miao H."/>
            <person name="Wang L."/>
            <person name="Qu L."/>
            <person name="Liu H."/>
            <person name="Sun Y."/>
            <person name="Le M."/>
            <person name="Wang Q."/>
            <person name="Wei S."/>
            <person name="Zheng Y."/>
            <person name="Lin W."/>
            <person name="Duan Y."/>
            <person name="Cao H."/>
            <person name="Xiong S."/>
            <person name="Wang X."/>
            <person name="Wei L."/>
            <person name="Li C."/>
            <person name="Ma Q."/>
            <person name="Ju M."/>
            <person name="Zhao R."/>
            <person name="Li G."/>
            <person name="Mu C."/>
            <person name="Tian Q."/>
            <person name="Mei H."/>
            <person name="Zhang T."/>
            <person name="Gao T."/>
            <person name="Zhang H."/>
        </authorList>
    </citation>
    <scope>NUCLEOTIDE SEQUENCE</scope>
    <source>
        <strain evidence="2">KEN1</strain>
    </source>
</reference>
<sequence length="60" mass="6545">MLTPPLPPPPDIDKQVMRLKKVLDHLVHTWPVPRSQPPTDPPDDGAQDSVDAADGKADLD</sequence>
<feature type="region of interest" description="Disordered" evidence="1">
    <location>
        <begin position="29"/>
        <end position="60"/>
    </location>
</feature>
<organism evidence="2">
    <name type="scientific">Sesamum latifolium</name>
    <dbReference type="NCBI Taxonomy" id="2727402"/>
    <lineage>
        <taxon>Eukaryota</taxon>
        <taxon>Viridiplantae</taxon>
        <taxon>Streptophyta</taxon>
        <taxon>Embryophyta</taxon>
        <taxon>Tracheophyta</taxon>
        <taxon>Spermatophyta</taxon>
        <taxon>Magnoliopsida</taxon>
        <taxon>eudicotyledons</taxon>
        <taxon>Gunneridae</taxon>
        <taxon>Pentapetalae</taxon>
        <taxon>asterids</taxon>
        <taxon>lamiids</taxon>
        <taxon>Lamiales</taxon>
        <taxon>Pedaliaceae</taxon>
        <taxon>Sesamum</taxon>
    </lineage>
</organism>